<dbReference type="PANTHER" id="PTHR37422">
    <property type="entry name" value="TEICHURONIC ACID BIOSYNTHESIS PROTEIN TUAE"/>
    <property type="match status" value="1"/>
</dbReference>
<dbReference type="AlphaFoldDB" id="A0A9D2M7C0"/>
<feature type="transmembrane region" description="Helical" evidence="2">
    <location>
        <begin position="432"/>
        <end position="451"/>
    </location>
</feature>
<evidence type="ECO:0000256" key="1">
    <source>
        <dbReference type="SAM" id="MobiDB-lite"/>
    </source>
</evidence>
<reference evidence="3" key="2">
    <citation type="submission" date="2021-04" db="EMBL/GenBank/DDBJ databases">
        <authorList>
            <person name="Gilroy R."/>
        </authorList>
    </citation>
    <scope>NUCLEOTIDE SEQUENCE</scope>
    <source>
        <strain evidence="3">ChiBcec8-13705</strain>
    </source>
</reference>
<feature type="transmembrane region" description="Helical" evidence="2">
    <location>
        <begin position="489"/>
        <end position="513"/>
    </location>
</feature>
<dbReference type="EMBL" id="DWYG01000111">
    <property type="protein sequence ID" value="HJB42175.1"/>
    <property type="molecule type" value="Genomic_DNA"/>
</dbReference>
<feature type="transmembrane region" description="Helical" evidence="2">
    <location>
        <begin position="188"/>
        <end position="205"/>
    </location>
</feature>
<evidence type="ECO:0000256" key="2">
    <source>
        <dbReference type="SAM" id="Phobius"/>
    </source>
</evidence>
<organism evidence="3 4">
    <name type="scientific">Candidatus Gemmiger avicola</name>
    <dbReference type="NCBI Taxonomy" id="2838605"/>
    <lineage>
        <taxon>Bacteria</taxon>
        <taxon>Bacillati</taxon>
        <taxon>Bacillota</taxon>
        <taxon>Clostridia</taxon>
        <taxon>Eubacteriales</taxon>
        <taxon>Gemmiger</taxon>
    </lineage>
</organism>
<feature type="transmembrane region" description="Helical" evidence="2">
    <location>
        <begin position="333"/>
        <end position="354"/>
    </location>
</feature>
<dbReference type="InterPro" id="IPR051533">
    <property type="entry name" value="WaaL-like"/>
</dbReference>
<feature type="transmembrane region" description="Helical" evidence="2">
    <location>
        <begin position="45"/>
        <end position="67"/>
    </location>
</feature>
<dbReference type="PANTHER" id="PTHR37422:SF13">
    <property type="entry name" value="LIPOPOLYSACCHARIDE BIOSYNTHESIS PROTEIN PA4999-RELATED"/>
    <property type="match status" value="1"/>
</dbReference>
<protein>
    <recommendedName>
        <fullName evidence="5">O-antigen ligase domain-containing protein</fullName>
    </recommendedName>
</protein>
<feature type="transmembrane region" description="Helical" evidence="2">
    <location>
        <begin position="225"/>
        <end position="248"/>
    </location>
</feature>
<evidence type="ECO:0000313" key="3">
    <source>
        <dbReference type="EMBL" id="HJB42175.1"/>
    </source>
</evidence>
<feature type="transmembrane region" description="Helical" evidence="2">
    <location>
        <begin position="296"/>
        <end position="313"/>
    </location>
</feature>
<feature type="transmembrane region" description="Helical" evidence="2">
    <location>
        <begin position="12"/>
        <end position="33"/>
    </location>
</feature>
<feature type="region of interest" description="Disordered" evidence="1">
    <location>
        <begin position="510"/>
        <end position="529"/>
    </location>
</feature>
<feature type="transmembrane region" description="Helical" evidence="2">
    <location>
        <begin position="137"/>
        <end position="157"/>
    </location>
</feature>
<accession>A0A9D2M7C0</accession>
<keyword evidence="2" id="KW-0472">Membrane</keyword>
<reference evidence="3" key="1">
    <citation type="journal article" date="2021" name="PeerJ">
        <title>Extensive microbial diversity within the chicken gut microbiome revealed by metagenomics and culture.</title>
        <authorList>
            <person name="Gilroy R."/>
            <person name="Ravi A."/>
            <person name="Getino M."/>
            <person name="Pursley I."/>
            <person name="Horton D.L."/>
            <person name="Alikhan N.F."/>
            <person name="Baker D."/>
            <person name="Gharbi K."/>
            <person name="Hall N."/>
            <person name="Watson M."/>
            <person name="Adriaenssens E.M."/>
            <person name="Foster-Nyarko E."/>
            <person name="Jarju S."/>
            <person name="Secka A."/>
            <person name="Antonio M."/>
            <person name="Oren A."/>
            <person name="Chaudhuri R.R."/>
            <person name="La Ragione R."/>
            <person name="Hildebrand F."/>
            <person name="Pallen M.J."/>
        </authorList>
    </citation>
    <scope>NUCLEOTIDE SEQUENCE</scope>
    <source>
        <strain evidence="3">ChiBcec8-13705</strain>
    </source>
</reference>
<proteinExistence type="predicted"/>
<evidence type="ECO:0008006" key="5">
    <source>
        <dbReference type="Google" id="ProtNLM"/>
    </source>
</evidence>
<keyword evidence="2" id="KW-0812">Transmembrane</keyword>
<comment type="caution">
    <text evidence="3">The sequence shown here is derived from an EMBL/GenBank/DDBJ whole genome shotgun (WGS) entry which is preliminary data.</text>
</comment>
<feature type="transmembrane region" description="Helical" evidence="2">
    <location>
        <begin position="79"/>
        <end position="99"/>
    </location>
</feature>
<gene>
    <name evidence="3" type="ORF">H9945_06720</name>
</gene>
<dbReference type="Proteomes" id="UP000886803">
    <property type="component" value="Unassembled WGS sequence"/>
</dbReference>
<feature type="transmembrane region" description="Helical" evidence="2">
    <location>
        <begin position="111"/>
        <end position="131"/>
    </location>
</feature>
<feature type="transmembrane region" description="Helical" evidence="2">
    <location>
        <begin position="534"/>
        <end position="559"/>
    </location>
</feature>
<feature type="transmembrane region" description="Helical" evidence="2">
    <location>
        <begin position="260"/>
        <end position="276"/>
    </location>
</feature>
<name>A0A9D2M7C0_9FIRM</name>
<evidence type="ECO:0000313" key="4">
    <source>
        <dbReference type="Proteomes" id="UP000886803"/>
    </source>
</evidence>
<keyword evidence="2" id="KW-1133">Transmembrane helix</keyword>
<sequence length="560" mass="59733">MSPSSRTDLALARVTGNVATVFLAAVLCVFPLYIDHFSNLGLTKFTGGFTLLVAGCLALLACAAIGAKAPAGRLSARDGVLPALGVFVAANLLATVFSLSPVASAWGLGSYYGGLMLVLLTAGGYLAMRAFAVLSDLPFVFFGVGVTASIVAVLYLLNIFNIDLIGAYENTAVVERAQFFSTLGQKDFCGGFFAIALPLVFYAYLQARGAKQTLLYGVPMIFGALAMAIVDAEALTLGIVCAAMILVCHKDFTTREVRRGAWIGVAFFLWAGWMHWMRASVYTQGGKSILAHAGDWQVALPGTAFCLAVFGWLQWRAVRGKPEIALYRLGRALTALTIGVTLAAVLLANFWPGFPSLGALDNFLVFNKDWGTWRGTAWQAAFGAWWDAPLWRKLVGYGPGMMHQAVEAWAGDAMTARLATFYAAHNEFLEQLLTTGLLGLAGWVAFLTAALRRGFAAWGRPGAAPVLLALCSYLAQSVVSIRVSMLFPLVMLLFGVLAVSAAPEPPAIAAESGPKARRRQQAKPAAPSNPLRRWGALSLAAVATMAVCAPLSHLLLWFLF</sequence>